<evidence type="ECO:0000313" key="2">
    <source>
        <dbReference type="EMBL" id="RKS78245.1"/>
    </source>
</evidence>
<feature type="transmembrane region" description="Helical" evidence="1">
    <location>
        <begin position="77"/>
        <end position="103"/>
    </location>
</feature>
<reference evidence="2 3" key="1">
    <citation type="submission" date="2018-10" db="EMBL/GenBank/DDBJ databases">
        <title>Genomic Encyclopedia of Archaeal and Bacterial Type Strains, Phase II (KMG-II): from individual species to whole genera.</title>
        <authorList>
            <person name="Goeker M."/>
        </authorList>
    </citation>
    <scope>NUCLEOTIDE SEQUENCE [LARGE SCALE GENOMIC DNA]</scope>
    <source>
        <strain evidence="2 3">DSM 11927</strain>
    </source>
</reference>
<feature type="transmembrane region" description="Helical" evidence="1">
    <location>
        <begin position="205"/>
        <end position="231"/>
    </location>
</feature>
<evidence type="ECO:0000256" key="1">
    <source>
        <dbReference type="SAM" id="Phobius"/>
    </source>
</evidence>
<proteinExistence type="predicted"/>
<dbReference type="Proteomes" id="UP000268233">
    <property type="component" value="Unassembled WGS sequence"/>
</dbReference>
<evidence type="ECO:0000313" key="3">
    <source>
        <dbReference type="Proteomes" id="UP000268233"/>
    </source>
</evidence>
<feature type="transmembrane region" description="Helical" evidence="1">
    <location>
        <begin position="43"/>
        <end position="65"/>
    </location>
</feature>
<accession>A0A495QVP8</accession>
<dbReference type="EMBL" id="RBWW01000002">
    <property type="protein sequence ID" value="RKS78245.1"/>
    <property type="molecule type" value="Genomic_DNA"/>
</dbReference>
<keyword evidence="3" id="KW-1185">Reference proteome</keyword>
<name>A0A495QVP8_9EURY</name>
<keyword evidence="1" id="KW-1133">Transmembrane helix</keyword>
<comment type="caution">
    <text evidence="2">The sequence shown here is derived from an EMBL/GenBank/DDBJ whole genome shotgun (WGS) entry which is preliminary data.</text>
</comment>
<feature type="transmembrane region" description="Helical" evidence="1">
    <location>
        <begin position="175"/>
        <end position="193"/>
    </location>
</feature>
<keyword evidence="1" id="KW-0812">Transmembrane</keyword>
<keyword evidence="1" id="KW-0472">Membrane</keyword>
<protein>
    <submittedName>
        <fullName evidence="2">Uncharacterized protein</fullName>
    </submittedName>
</protein>
<feature type="transmembrane region" description="Helical" evidence="1">
    <location>
        <begin position="131"/>
        <end position="155"/>
    </location>
</feature>
<gene>
    <name evidence="2" type="ORF">BDK61_3902</name>
</gene>
<sequence length="236" mass="24645">MILQRRVKACRLPARYRAEKLCAWVRNGTGMPVSRFLRRFRPYSVPICLFTVVGAAVLFVPVLVLGDATGRTYALTVAVLIVAISSVLPYAAAVGVLTVPFLYTGVGSYASPAVLPTDAESLALAGVLRHVVAGISYVVAATAVGAVGIGLDFAASSGSEPFPAVGFPSFPSLGVPPFLLLGGVVTAGVYVTVQLWRYGKSLRDLGWETVLGTGVLGLLLAVAPVVALWIFGSYGF</sequence>
<dbReference type="AlphaFoldDB" id="A0A495QVP8"/>
<organism evidence="2 3">
    <name type="scientific">Haloarcula quadrata</name>
    <dbReference type="NCBI Taxonomy" id="182779"/>
    <lineage>
        <taxon>Archaea</taxon>
        <taxon>Methanobacteriati</taxon>
        <taxon>Methanobacteriota</taxon>
        <taxon>Stenosarchaea group</taxon>
        <taxon>Halobacteria</taxon>
        <taxon>Halobacteriales</taxon>
        <taxon>Haloarculaceae</taxon>
        <taxon>Haloarcula</taxon>
    </lineage>
</organism>